<dbReference type="Proteomes" id="UP000466863">
    <property type="component" value="Unassembled WGS sequence"/>
</dbReference>
<gene>
    <name evidence="3" type="ORF">GHO28_11080</name>
</gene>
<organism evidence="3 4">
    <name type="scientific">Pseudomonas helleri</name>
    <dbReference type="NCBI Taxonomy" id="1608996"/>
    <lineage>
        <taxon>Bacteria</taxon>
        <taxon>Pseudomonadati</taxon>
        <taxon>Pseudomonadota</taxon>
        <taxon>Gammaproteobacteria</taxon>
        <taxon>Pseudomonadales</taxon>
        <taxon>Pseudomonadaceae</taxon>
        <taxon>Pseudomonas</taxon>
    </lineage>
</organism>
<feature type="domain" description="TnsA endonuclease C-terminal" evidence="1">
    <location>
        <begin position="132"/>
        <end position="206"/>
    </location>
</feature>
<dbReference type="InterPro" id="IPR011856">
    <property type="entry name" value="tRNA_endonuc-like_dom_sf"/>
</dbReference>
<proteinExistence type="predicted"/>
<dbReference type="InterPro" id="IPR014833">
    <property type="entry name" value="TnsA_N"/>
</dbReference>
<evidence type="ECO:0000313" key="4">
    <source>
        <dbReference type="Proteomes" id="UP000466863"/>
    </source>
</evidence>
<dbReference type="InterPro" id="IPR014832">
    <property type="entry name" value="TnsA_C"/>
</dbReference>
<evidence type="ECO:0000313" key="3">
    <source>
        <dbReference type="EMBL" id="MQU43040.1"/>
    </source>
</evidence>
<dbReference type="Pfam" id="PF08721">
    <property type="entry name" value="Tn7_Tnp_TnsA_C"/>
    <property type="match status" value="1"/>
</dbReference>
<reference evidence="3 4" key="1">
    <citation type="submission" date="2019-10" db="EMBL/GenBank/DDBJ databases">
        <title>Evaluation of single-gene subtyping targets for Pseudomonas.</title>
        <authorList>
            <person name="Reichler S.J."/>
            <person name="Orsi R.H."/>
            <person name="Wiedmann M."/>
            <person name="Martin N.H."/>
            <person name="Murphy S.I."/>
        </authorList>
    </citation>
    <scope>NUCLEOTIDE SEQUENCE [LARGE SCALE GENOMIC DNA]</scope>
    <source>
        <strain evidence="3 4">FSL R10-1876</strain>
    </source>
</reference>
<dbReference type="GO" id="GO:0003676">
    <property type="term" value="F:nucleic acid binding"/>
    <property type="evidence" value="ECO:0007669"/>
    <property type="project" value="InterPro"/>
</dbReference>
<evidence type="ECO:0000259" key="2">
    <source>
        <dbReference type="Pfam" id="PF08722"/>
    </source>
</evidence>
<dbReference type="AlphaFoldDB" id="A0A6I1WN03"/>
<sequence length="223" mass="26004">MRMKKVMPTLPVRSIGVSGRSVTGIVPLMGRFESTLERDLMELVRFDRRVSSFLPQPIKIEYKGDAGENRFYTPDGLITFRESAQSPPPILYEVKYRENFREHWRTLLPKFRAAKSYSIQRGWRFEVYTEREIRTPYLDNVRFLWPFKNRRPDPLQRTKIVDVFKSVNEISVSKMLGMLAADPKQRGELIPVLWHLVANGALYCDLNISLSMTTLLSIGEFVE</sequence>
<dbReference type="Gene3D" id="3.40.1350.10">
    <property type="match status" value="1"/>
</dbReference>
<comment type="caution">
    <text evidence="3">The sequence shown here is derived from an EMBL/GenBank/DDBJ whole genome shotgun (WGS) entry which is preliminary data.</text>
</comment>
<feature type="domain" description="TnsA endonuclease N-terminal" evidence="2">
    <location>
        <begin position="47"/>
        <end position="130"/>
    </location>
</feature>
<keyword evidence="3" id="KW-0540">Nuclease</keyword>
<dbReference type="Pfam" id="PF08722">
    <property type="entry name" value="Tn7_TnsA-like_N"/>
    <property type="match status" value="1"/>
</dbReference>
<dbReference type="GO" id="GO:0004519">
    <property type="term" value="F:endonuclease activity"/>
    <property type="evidence" value="ECO:0007669"/>
    <property type="project" value="UniProtKB-KW"/>
</dbReference>
<dbReference type="EMBL" id="WIVV01000042">
    <property type="protein sequence ID" value="MQU43040.1"/>
    <property type="molecule type" value="Genomic_DNA"/>
</dbReference>
<keyword evidence="3" id="KW-0378">Hydrolase</keyword>
<keyword evidence="3" id="KW-0255">Endonuclease</keyword>
<protein>
    <submittedName>
        <fullName evidence="3">Heteromeric transposase endonuclease subunit TnsA</fullName>
    </submittedName>
</protein>
<evidence type="ECO:0000259" key="1">
    <source>
        <dbReference type="Pfam" id="PF08721"/>
    </source>
</evidence>
<accession>A0A6I1WN03</accession>
<name>A0A6I1WN03_9PSED</name>